<sequence>MRAHLEGGGVTDSSQRRNSAATLACRRARVLAFAVSIAGASVSTQVSASGHIPPRALPSRDFDSFESCRAYLQQVHADDVNGTTDGDVPMENGGTRRKTLDTNGVVSTGADTVRYEATVGMATRGVEQQFGESYRCVPTHFSYTHTVLACSGAKLSGVQDSGFTLPGCDPVTGK</sequence>
<accession>A0A6P2KFQ2</accession>
<dbReference type="AlphaFoldDB" id="A0A6P2KFQ2"/>
<evidence type="ECO:0000256" key="1">
    <source>
        <dbReference type="SAM" id="MobiDB-lite"/>
    </source>
</evidence>
<proteinExistence type="predicted"/>
<name>A0A6P2KFQ2_9BURK</name>
<organism evidence="2 3">
    <name type="scientific">Burkholderia paludis</name>
    <dbReference type="NCBI Taxonomy" id="1506587"/>
    <lineage>
        <taxon>Bacteria</taxon>
        <taxon>Pseudomonadati</taxon>
        <taxon>Pseudomonadota</taxon>
        <taxon>Betaproteobacteria</taxon>
        <taxon>Burkholderiales</taxon>
        <taxon>Burkholderiaceae</taxon>
        <taxon>Burkholderia</taxon>
        <taxon>Burkholderia cepacia complex</taxon>
    </lineage>
</organism>
<evidence type="ECO:0000313" key="3">
    <source>
        <dbReference type="Proteomes" id="UP000494330"/>
    </source>
</evidence>
<keyword evidence="3" id="KW-1185">Reference proteome</keyword>
<protein>
    <submittedName>
        <fullName evidence="2">Uncharacterized protein</fullName>
    </submittedName>
</protein>
<evidence type="ECO:0000313" key="2">
    <source>
        <dbReference type="EMBL" id="VWB53244.1"/>
    </source>
</evidence>
<dbReference type="RefSeq" id="WP_034198770.1">
    <property type="nucleotide sequence ID" value="NZ_CABVQD010000006.1"/>
</dbReference>
<dbReference type="Proteomes" id="UP000494330">
    <property type="component" value="Unassembled WGS sequence"/>
</dbReference>
<reference evidence="2 3" key="1">
    <citation type="submission" date="2019-09" db="EMBL/GenBank/DDBJ databases">
        <authorList>
            <person name="Depoorter E."/>
        </authorList>
    </citation>
    <scope>NUCLEOTIDE SEQUENCE [LARGE SCALE GENOMIC DNA]</scope>
    <source>
        <strain evidence="2">LMG 30113</strain>
    </source>
</reference>
<dbReference type="EMBL" id="CABVQD010000006">
    <property type="protein sequence ID" value="VWB53244.1"/>
    <property type="molecule type" value="Genomic_DNA"/>
</dbReference>
<feature type="region of interest" description="Disordered" evidence="1">
    <location>
        <begin position="80"/>
        <end position="102"/>
    </location>
</feature>
<gene>
    <name evidence="2" type="ORF">BPA30113_02312</name>
</gene>